<evidence type="ECO:0000259" key="2">
    <source>
        <dbReference type="Pfam" id="PF25455"/>
    </source>
</evidence>
<dbReference type="EMBL" id="SEOL01000003">
    <property type="protein sequence ID" value="MBL0848883.1"/>
    <property type="molecule type" value="Genomic_DNA"/>
</dbReference>
<evidence type="ECO:0000313" key="4">
    <source>
        <dbReference type="Proteomes" id="UP000736856"/>
    </source>
</evidence>
<dbReference type="PIRSF" id="PIRSF006487">
    <property type="entry name" value="GcvT"/>
    <property type="match status" value="1"/>
</dbReference>
<gene>
    <name evidence="3" type="ORF">EU981_02105</name>
</gene>
<keyword evidence="1" id="KW-0809">Transit peptide</keyword>
<evidence type="ECO:0000256" key="1">
    <source>
        <dbReference type="ARBA" id="ARBA00022946"/>
    </source>
</evidence>
<proteinExistence type="predicted"/>
<sequence length="283" mass="31432">MPSVYLSNQSFIIVCGTSSQSFLQGLITADIDNLPLGIARSSALLTPQGKILFYFLISKREENIFVLEIDNSQLDLLVEKLLFYKLRTNVILKVQKKIGTTLYWNQDNAPEDSYLIDERFSIANILLYRTQGHNKGSMSDSSVYHELRIDHGMVDPSIDFPSSAVFPHDVFMDINKGVSFTKGCYIGQEVISRMQHRGIARKRPIIILGNNSLPAIGAPILVDNKQIGILGTAIGKKALAIARIDKVIGAIEKSLPLTVGDIQITPRFPSWSGLNFPVNSRIQ</sequence>
<comment type="caution">
    <text evidence="3">The sequence shown here is derived from an EMBL/GenBank/DDBJ whole genome shotgun (WGS) entry which is preliminary data.</text>
</comment>
<accession>A0A937ACA8</accession>
<dbReference type="InterPro" id="IPR045179">
    <property type="entry name" value="YgfZ/GcvT"/>
</dbReference>
<dbReference type="Gene3D" id="2.40.30.160">
    <property type="match status" value="1"/>
</dbReference>
<dbReference type="PANTHER" id="PTHR22602:SF0">
    <property type="entry name" value="TRANSFERASE CAF17, MITOCHONDRIAL-RELATED"/>
    <property type="match status" value="1"/>
</dbReference>
<dbReference type="SUPFAM" id="SSF103025">
    <property type="entry name" value="Folate-binding domain"/>
    <property type="match status" value="1"/>
</dbReference>
<dbReference type="InterPro" id="IPR017703">
    <property type="entry name" value="YgfZ/GCV_T_CS"/>
</dbReference>
<dbReference type="Pfam" id="PF25455">
    <property type="entry name" value="Beta-barrel_CAF17_C"/>
    <property type="match status" value="1"/>
</dbReference>
<dbReference type="InterPro" id="IPR027266">
    <property type="entry name" value="TrmE/GcvT-like"/>
</dbReference>
<dbReference type="InterPro" id="IPR057460">
    <property type="entry name" value="CAF17_C"/>
</dbReference>
<protein>
    <submittedName>
        <fullName evidence="3">Folate-binding protein</fullName>
    </submittedName>
</protein>
<dbReference type="GO" id="GO:0016226">
    <property type="term" value="P:iron-sulfur cluster assembly"/>
    <property type="evidence" value="ECO:0007669"/>
    <property type="project" value="TreeGrafter"/>
</dbReference>
<evidence type="ECO:0000313" key="3">
    <source>
        <dbReference type="EMBL" id="MBL0848883.1"/>
    </source>
</evidence>
<dbReference type="NCBIfam" id="TIGR03317">
    <property type="entry name" value="ygfZ_signature"/>
    <property type="match status" value="1"/>
</dbReference>
<dbReference type="AlphaFoldDB" id="A0A937ACA8"/>
<organism evidence="3 4">
    <name type="scientific">Candidatus Liberibacter ctenarytainae</name>
    <dbReference type="NCBI Taxonomy" id="2020335"/>
    <lineage>
        <taxon>Bacteria</taxon>
        <taxon>Pseudomonadati</taxon>
        <taxon>Pseudomonadota</taxon>
        <taxon>Alphaproteobacteria</taxon>
        <taxon>Hyphomicrobiales</taxon>
        <taxon>Rhizobiaceae</taxon>
        <taxon>Liberibacter</taxon>
    </lineage>
</organism>
<dbReference type="Gene3D" id="3.30.1360.120">
    <property type="entry name" value="Probable tRNA modification gtpase trme, domain 1"/>
    <property type="match status" value="1"/>
</dbReference>
<dbReference type="PANTHER" id="PTHR22602">
    <property type="entry name" value="TRANSFERASE CAF17, MITOCHONDRIAL-RELATED"/>
    <property type="match status" value="1"/>
</dbReference>
<feature type="domain" description="CAF17 C-terminal" evidence="2">
    <location>
        <begin position="201"/>
        <end position="272"/>
    </location>
</feature>
<dbReference type="Proteomes" id="UP000736856">
    <property type="component" value="Unassembled WGS sequence"/>
</dbReference>
<name>A0A937ACA8_9HYPH</name>
<reference evidence="3" key="1">
    <citation type="submission" date="2019-02" db="EMBL/GenBank/DDBJ databases">
        <title>A novel Candidatus Liberibacter species associated with the New Zealand native fuchsia psyllid, Ctenarytaina fuchsiae.</title>
        <authorList>
            <person name="Thompson S.M."/>
            <person name="Jorgensen N."/>
            <person name="David C."/>
            <person name="Bulman S.R."/>
            <person name="Smith G.R."/>
        </authorList>
    </citation>
    <scope>NUCLEOTIDE SEQUENCE</scope>
    <source>
        <strain evidence="3">Oxford</strain>
    </source>
</reference>